<organism evidence="7 8">
    <name type="scientific">Bactrocera dorsalis</name>
    <name type="common">Oriental fruit fly</name>
    <name type="synonym">Dacus dorsalis</name>
    <dbReference type="NCBI Taxonomy" id="27457"/>
    <lineage>
        <taxon>Eukaryota</taxon>
        <taxon>Metazoa</taxon>
        <taxon>Ecdysozoa</taxon>
        <taxon>Arthropoda</taxon>
        <taxon>Hexapoda</taxon>
        <taxon>Insecta</taxon>
        <taxon>Pterygota</taxon>
        <taxon>Neoptera</taxon>
        <taxon>Endopterygota</taxon>
        <taxon>Diptera</taxon>
        <taxon>Brachycera</taxon>
        <taxon>Muscomorpha</taxon>
        <taxon>Tephritoidea</taxon>
        <taxon>Tephritidae</taxon>
        <taxon>Bactrocera</taxon>
        <taxon>Bactrocera</taxon>
    </lineage>
</organism>
<dbReference type="Pfam" id="PF21333">
    <property type="entry name" value="FST_N"/>
    <property type="match status" value="1"/>
</dbReference>
<evidence type="ECO:0000256" key="4">
    <source>
        <dbReference type="ARBA" id="ARBA00023180"/>
    </source>
</evidence>
<dbReference type="InterPro" id="IPR036058">
    <property type="entry name" value="Kazal_dom_sf"/>
</dbReference>
<dbReference type="Pfam" id="PF07648">
    <property type="entry name" value="Kazal_2"/>
    <property type="match status" value="3"/>
</dbReference>
<name>A0A8N4L1A9_BACDO</name>
<protein>
    <submittedName>
        <fullName evidence="8 9">Uncharacterized protein LOC105221944</fullName>
    </submittedName>
</protein>
<feature type="region of interest" description="Disordered" evidence="5">
    <location>
        <begin position="511"/>
        <end position="632"/>
    </location>
</feature>
<dbReference type="PANTHER" id="PTHR13866:SF14">
    <property type="entry name" value="BM-40"/>
    <property type="match status" value="1"/>
</dbReference>
<dbReference type="SUPFAM" id="SSF100895">
    <property type="entry name" value="Kazal-type serine protease inhibitors"/>
    <property type="match status" value="3"/>
</dbReference>
<dbReference type="GeneID" id="105221944"/>
<dbReference type="GO" id="GO:0005615">
    <property type="term" value="C:extracellular space"/>
    <property type="evidence" value="ECO:0007669"/>
    <property type="project" value="TreeGrafter"/>
</dbReference>
<evidence type="ECO:0000313" key="9">
    <source>
        <dbReference type="RefSeq" id="XP_049307666.1"/>
    </source>
</evidence>
<dbReference type="SMART" id="SM00274">
    <property type="entry name" value="FOLN"/>
    <property type="match status" value="3"/>
</dbReference>
<feature type="compositionally biased region" description="Low complexity" evidence="5">
    <location>
        <begin position="674"/>
        <end position="695"/>
    </location>
</feature>
<accession>A0A8N4L1A9</accession>
<dbReference type="RefSeq" id="XP_049307667.1">
    <property type="nucleotide sequence ID" value="XM_049451710.1"/>
</dbReference>
<evidence type="ECO:0000313" key="10">
    <source>
        <dbReference type="RefSeq" id="XP_049307667.1"/>
    </source>
</evidence>
<feature type="domain" description="Kazal-like" evidence="6">
    <location>
        <begin position="974"/>
        <end position="1031"/>
    </location>
</feature>
<dbReference type="InterPro" id="IPR002350">
    <property type="entry name" value="Kazal_dom"/>
</dbReference>
<dbReference type="InterPro" id="IPR036773">
    <property type="entry name" value="TB_dom_sf"/>
</dbReference>
<dbReference type="Gene3D" id="3.90.290.10">
    <property type="entry name" value="TGF-beta binding (TB) domain"/>
    <property type="match status" value="1"/>
</dbReference>
<gene>
    <name evidence="8 9 10" type="primary">LOC105221944</name>
</gene>
<feature type="compositionally biased region" description="Basic and acidic residues" evidence="5">
    <location>
        <begin position="617"/>
        <end position="628"/>
    </location>
</feature>
<evidence type="ECO:0000313" key="7">
    <source>
        <dbReference type="Proteomes" id="UP001652620"/>
    </source>
</evidence>
<feature type="compositionally biased region" description="Low complexity" evidence="5">
    <location>
        <begin position="723"/>
        <end position="733"/>
    </location>
</feature>
<dbReference type="RefSeq" id="XP_029404464.2">
    <property type="nucleotide sequence ID" value="XM_029548604.2"/>
</dbReference>
<feature type="compositionally biased region" description="Basic residues" evidence="5">
    <location>
        <begin position="595"/>
        <end position="616"/>
    </location>
</feature>
<feature type="region of interest" description="Disordered" evidence="5">
    <location>
        <begin position="645"/>
        <end position="770"/>
    </location>
</feature>
<feature type="domain" description="Kazal-like" evidence="6">
    <location>
        <begin position="908"/>
        <end position="947"/>
    </location>
</feature>
<evidence type="ECO:0000259" key="6">
    <source>
        <dbReference type="PROSITE" id="PS51465"/>
    </source>
</evidence>
<dbReference type="SMART" id="SM00280">
    <property type="entry name" value="KAZAL"/>
    <property type="match status" value="3"/>
</dbReference>
<keyword evidence="2" id="KW-0677">Repeat</keyword>
<evidence type="ECO:0000256" key="2">
    <source>
        <dbReference type="ARBA" id="ARBA00022737"/>
    </source>
</evidence>
<dbReference type="Gene3D" id="3.30.60.30">
    <property type="match status" value="3"/>
</dbReference>
<feature type="compositionally biased region" description="Basic residues" evidence="5">
    <location>
        <begin position="708"/>
        <end position="722"/>
    </location>
</feature>
<dbReference type="PROSITE" id="PS51465">
    <property type="entry name" value="KAZAL_2"/>
    <property type="match status" value="2"/>
</dbReference>
<dbReference type="GO" id="GO:0050840">
    <property type="term" value="F:extracellular matrix binding"/>
    <property type="evidence" value="ECO:0007669"/>
    <property type="project" value="TreeGrafter"/>
</dbReference>
<dbReference type="AlphaFoldDB" id="A0A8N4L1A9"/>
<dbReference type="PANTHER" id="PTHR13866">
    <property type="entry name" value="SPARC OSTEONECTIN"/>
    <property type="match status" value="1"/>
</dbReference>
<feature type="compositionally biased region" description="Acidic residues" evidence="5">
    <location>
        <begin position="519"/>
        <end position="566"/>
    </location>
</feature>
<dbReference type="OrthoDB" id="192611at2759"/>
<keyword evidence="1" id="KW-0732">Signal</keyword>
<sequence length="1115" mass="124639">MCKIATFSKSVKNTTNTTHTLTFLKSNYKYKRRVHTSMTHTHATPRARQPWRRAAIAGAENRCANAKNTLTNAINQIINTKRITCEIKLIFKLFIFCVGQLLTHTPCHTRDERRPSDSVALTQRRQVVGGRFDDTSHQRRNYDKVSSRRCQIAQRLHQWRQRQMRQHATNKSQTRLAPRQQQQQQGLYVSGLACNQSSRRCSDSNWQDLSPVVARLSTKATATATATTTTTTMLQRWHTSSASAGNGRLNVLSTLAAILFMALAFNATPLVDAGACWRSSQSNGKCSEIYLRNSTKSECCRYPELFYTDRDVTDVEFFFTTTVGDGMTCSPCALSCKSMQCGWNKKCVKRKGRPKCVCAPECGAAKRHKQRGPAKIYRGHEPHNEQLRMNRHIIAGAFGAGAAGEEAVEGDSAAAFFNEGKSPRDIRSLSSEITNVNLGVEHQMQIQNQNQNQRKLIIMQSQSQQKPQLSRRVEKPGRLLITANVEHDTEKPVQQRIQIISNVRMNSRKHHNHFSRDAFDDEFNDEEDDDEINEDDNDEDNDNDDDDDAFVVANNDDDDDLDDWLDDVVGAESTGNHRRSSDDSTRTPPLESRRTYHLPSRHKANKNSNHNKKRRQHENEMELSKRQQENSSNNNFAIIKRFQPAAASSTSNARRLENAPNHEEVLPSAGDTVNINSASKGNGNGNNNNNYNSNKGKGKHNIDGGRQRERHHHQQRKRKHQKQQLQQQQQHQSSHQHNHRSHKKHKKLKDHNANNNDNNVRTRTSSATSSLAAHNDNIPMATAATTTITTQTPIVSTTMEWQTTAATTPVNSMSPSDDRRLLNHGSHIAKSSPSSAVKKQKTGASSEAFFGADAVGVGAGDGGVAADVGKSSLNSDDSTLLDGIYDDFNVYGFPNRQFEVAVENFHGPHPVCGTDGRTYNTECQLKKRACRTNNPTLAVAYRGHCRTSCNGVKCLNGHTCVEDQYTIPHCIACKIDCPEDDAAAIAALPIDPSRAVCGVDGKTYRSVCDINRMICKSGRSIAVAYPGPCRDDRPTCSEINCGRKHTCLVDLLTLEPRCVSCSYKCARKRRPTSLRFEEGKICGVNNRTYNSWCELRRDSCNTGFLIDVKAPGECH</sequence>
<evidence type="ECO:0000313" key="8">
    <source>
        <dbReference type="RefSeq" id="XP_029404464.2"/>
    </source>
</evidence>
<dbReference type="GO" id="GO:0005509">
    <property type="term" value="F:calcium ion binding"/>
    <property type="evidence" value="ECO:0007669"/>
    <property type="project" value="TreeGrafter"/>
</dbReference>
<evidence type="ECO:0000256" key="1">
    <source>
        <dbReference type="ARBA" id="ARBA00022729"/>
    </source>
</evidence>
<dbReference type="CDD" id="cd00104">
    <property type="entry name" value="KAZAL_FS"/>
    <property type="match status" value="3"/>
</dbReference>
<feature type="compositionally biased region" description="Basic and acidic residues" evidence="5">
    <location>
        <begin position="654"/>
        <end position="665"/>
    </location>
</feature>
<dbReference type="GO" id="GO:0005518">
    <property type="term" value="F:collagen binding"/>
    <property type="evidence" value="ECO:0007669"/>
    <property type="project" value="TreeGrafter"/>
</dbReference>
<dbReference type="KEGG" id="bdr:105221944"/>
<keyword evidence="7" id="KW-1185">Reference proteome</keyword>
<feature type="compositionally biased region" description="Low complexity" evidence="5">
    <location>
        <begin position="753"/>
        <end position="770"/>
    </location>
</feature>
<reference evidence="8 9" key="1">
    <citation type="submission" date="2025-05" db="UniProtKB">
        <authorList>
            <consortium name="RefSeq"/>
        </authorList>
    </citation>
    <scope>IDENTIFICATION</scope>
    <source>
        <tissue evidence="8 9">Adult</tissue>
    </source>
</reference>
<dbReference type="Proteomes" id="UP001652620">
    <property type="component" value="Chromosome 3"/>
</dbReference>
<keyword evidence="4" id="KW-0325">Glycoprotein</keyword>
<dbReference type="InterPro" id="IPR003645">
    <property type="entry name" value="Fol_N"/>
</dbReference>
<proteinExistence type="predicted"/>
<feature type="compositionally biased region" description="Basic residues" evidence="5">
    <location>
        <begin position="734"/>
        <end position="749"/>
    </location>
</feature>
<dbReference type="RefSeq" id="XP_049307666.1">
    <property type="nucleotide sequence ID" value="XM_049451709.1"/>
</dbReference>
<evidence type="ECO:0000256" key="5">
    <source>
        <dbReference type="SAM" id="MobiDB-lite"/>
    </source>
</evidence>
<keyword evidence="3" id="KW-1015">Disulfide bond</keyword>
<evidence type="ECO:0000256" key="3">
    <source>
        <dbReference type="ARBA" id="ARBA00023157"/>
    </source>
</evidence>